<evidence type="ECO:0000313" key="1">
    <source>
        <dbReference type="EMBL" id="MPM17640.1"/>
    </source>
</evidence>
<gene>
    <name evidence="1" type="ORF">SDC9_64037</name>
</gene>
<reference evidence="1" key="1">
    <citation type="submission" date="2019-08" db="EMBL/GenBank/DDBJ databases">
        <authorList>
            <person name="Kucharzyk K."/>
            <person name="Murdoch R.W."/>
            <person name="Higgins S."/>
            <person name="Loffler F."/>
        </authorList>
    </citation>
    <scope>NUCLEOTIDE SEQUENCE</scope>
</reference>
<dbReference type="EMBL" id="VSSQ01002834">
    <property type="protein sequence ID" value="MPM17640.1"/>
    <property type="molecule type" value="Genomic_DNA"/>
</dbReference>
<accession>A0A644XN84</accession>
<dbReference type="AlphaFoldDB" id="A0A644XN84"/>
<proteinExistence type="predicted"/>
<dbReference type="InterPro" id="IPR029044">
    <property type="entry name" value="Nucleotide-diphossugar_trans"/>
</dbReference>
<protein>
    <submittedName>
        <fullName evidence="1">Uncharacterized protein</fullName>
    </submittedName>
</protein>
<sequence>MDILSNLDLTRLYADHLTGNPFATLVCNERKTSRYLLFDSNNRLKGWINEKTGEVKSPFPNFDPLHYRKLAFAGIQILQSSIFQYMADLPDRFSIIEFYLSICDQKELTCYIPDNLKLIDVGKTNSLQEAAQFLNQ</sequence>
<dbReference type="Gene3D" id="3.90.550.10">
    <property type="entry name" value="Spore Coat Polysaccharide Biosynthesis Protein SpsA, Chain A"/>
    <property type="match status" value="1"/>
</dbReference>
<name>A0A644XN84_9ZZZZ</name>
<organism evidence="1">
    <name type="scientific">bioreactor metagenome</name>
    <dbReference type="NCBI Taxonomy" id="1076179"/>
    <lineage>
        <taxon>unclassified sequences</taxon>
        <taxon>metagenomes</taxon>
        <taxon>ecological metagenomes</taxon>
    </lineage>
</organism>
<comment type="caution">
    <text evidence="1">The sequence shown here is derived from an EMBL/GenBank/DDBJ whole genome shotgun (WGS) entry which is preliminary data.</text>
</comment>
<dbReference type="SUPFAM" id="SSF53448">
    <property type="entry name" value="Nucleotide-diphospho-sugar transferases"/>
    <property type="match status" value="1"/>
</dbReference>